<keyword evidence="1" id="KW-0547">Nucleotide-binding</keyword>
<feature type="region of interest" description="Disordered" evidence="4">
    <location>
        <begin position="31"/>
        <end position="80"/>
    </location>
</feature>
<dbReference type="Pfam" id="PF00176">
    <property type="entry name" value="SNF2-rel_dom"/>
    <property type="match status" value="1"/>
</dbReference>
<dbReference type="GO" id="GO:0005524">
    <property type="term" value="F:ATP binding"/>
    <property type="evidence" value="ECO:0007669"/>
    <property type="project" value="InterPro"/>
</dbReference>
<dbReference type="GO" id="GO:0016787">
    <property type="term" value="F:hydrolase activity"/>
    <property type="evidence" value="ECO:0007669"/>
    <property type="project" value="UniProtKB-KW"/>
</dbReference>
<dbReference type="SMART" id="SM00490">
    <property type="entry name" value="HELICc"/>
    <property type="match status" value="1"/>
</dbReference>
<feature type="domain" description="Helicase ATP-binding" evidence="5">
    <location>
        <begin position="114"/>
        <end position="343"/>
    </location>
</feature>
<sequence>DSEARFARLSFLLQKSSLYANMLKDQMDRAREKQAAVAAQAKSKSKPRSMVPGRGSARGTGRLREDKDSEDAPNAKRAKVVPPEDTAKPIFVQPALLTGATLKDYQLEGVAWMVSLWENGISGILADEMGLGKTIQTIAFIAYLRVRVESPFLIVCPLSVLHNWMDEFKKFAPDIDVCMYHGTPQERAQLRRTAMALPVDRVGATANSKGRGRPSKTGKSKVKHHSRKVKKPDSDSEREDDEVFEASGEPVPESDLVDSTEQKSTFPIIVTTYEMVIKDRLHLAKYKWGYIVVDEGHRLKNMDCLLMREVKKYTSAGRMVLTGTPLHNNLGELWSLLNFILPDIFDDVDSFQEWFNLPTLSNSLGSDRSTQILNTLHSILKPFLLRRVKTDVERSLPPKKEYVLYAPLSEQQRELYDAVVRGGLRRLLIGDEPHDKADAEATDAQPEEEEGKSSRKLRKRDKKKYDVDGNDDRSFKRLEKGQAHGIEERDTGKNTAALGRDHAYKTRVKNINNMHLQMPIMQLRKVCSHPFLFDWPLDRNTKQPVINEDLVNASGKMMVLERLLDELFRRGHKVLVFSQFKTMLDVIEDWATEYKHWPLCRIDGASGPLERREEMNRFQNGGNNPNAPRLFLLSTRAGGLGINLTAADTVIFYDQDWNPQMDLQAQDRAHRIGQTRPVLIFRLVSKHTIENSIMQRASEKRQLEALVIAKGKFKMPAHAAAKAGKQETIAEMATSLLALEGQKIEVVPSTDAGKANIMSDEELDVLLDRRPGVFEGRGVGWTSGKAKDEGMFAVYEAPVDEGNDALAMMMGEEV</sequence>
<accession>W4JTM6</accession>
<evidence type="ECO:0000259" key="6">
    <source>
        <dbReference type="PROSITE" id="PS51194"/>
    </source>
</evidence>
<feature type="region of interest" description="Disordered" evidence="4">
    <location>
        <begin position="203"/>
        <end position="257"/>
    </location>
</feature>
<evidence type="ECO:0000256" key="4">
    <source>
        <dbReference type="SAM" id="MobiDB-lite"/>
    </source>
</evidence>
<dbReference type="InParanoid" id="W4JTM6"/>
<dbReference type="PROSITE" id="PS51192">
    <property type="entry name" value="HELICASE_ATP_BIND_1"/>
    <property type="match status" value="1"/>
</dbReference>
<dbReference type="Gene3D" id="3.40.50.10810">
    <property type="entry name" value="Tandem AAA-ATPase domain"/>
    <property type="match status" value="2"/>
</dbReference>
<dbReference type="PROSITE" id="PS51194">
    <property type="entry name" value="HELICASE_CTER"/>
    <property type="match status" value="1"/>
</dbReference>
<dbReference type="HOGENOM" id="CLU_000315_17_3_1"/>
<dbReference type="OrthoDB" id="5857104at2759"/>
<feature type="region of interest" description="Disordered" evidence="4">
    <location>
        <begin position="431"/>
        <end position="494"/>
    </location>
</feature>
<feature type="non-terminal residue" evidence="7">
    <location>
        <position position="1"/>
    </location>
</feature>
<evidence type="ECO:0000256" key="2">
    <source>
        <dbReference type="ARBA" id="ARBA00022801"/>
    </source>
</evidence>
<dbReference type="InterPro" id="IPR027417">
    <property type="entry name" value="P-loop_NTPase"/>
</dbReference>
<evidence type="ECO:0000259" key="5">
    <source>
        <dbReference type="PROSITE" id="PS51192"/>
    </source>
</evidence>
<dbReference type="Proteomes" id="UP000030671">
    <property type="component" value="Unassembled WGS sequence"/>
</dbReference>
<evidence type="ECO:0000313" key="8">
    <source>
        <dbReference type="Proteomes" id="UP000030671"/>
    </source>
</evidence>
<dbReference type="RefSeq" id="XP_009551155.1">
    <property type="nucleotide sequence ID" value="XM_009552860.1"/>
</dbReference>
<organism evidence="7 8">
    <name type="scientific">Heterobasidion irregulare (strain TC 32-1)</name>
    <dbReference type="NCBI Taxonomy" id="747525"/>
    <lineage>
        <taxon>Eukaryota</taxon>
        <taxon>Fungi</taxon>
        <taxon>Dikarya</taxon>
        <taxon>Basidiomycota</taxon>
        <taxon>Agaricomycotina</taxon>
        <taxon>Agaricomycetes</taxon>
        <taxon>Russulales</taxon>
        <taxon>Bondarzewiaceae</taxon>
        <taxon>Heterobasidion</taxon>
        <taxon>Heterobasidion annosum species complex</taxon>
    </lineage>
</organism>
<name>W4JTM6_HETIT</name>
<keyword evidence="2" id="KW-0378">Hydrolase</keyword>
<dbReference type="SMART" id="SM00487">
    <property type="entry name" value="DEXDc"/>
    <property type="match status" value="1"/>
</dbReference>
<dbReference type="STRING" id="747525.W4JTM6"/>
<dbReference type="GeneID" id="20678229"/>
<dbReference type="InterPro" id="IPR014001">
    <property type="entry name" value="Helicase_ATP-bd"/>
</dbReference>
<dbReference type="PANTHER" id="PTHR10799">
    <property type="entry name" value="SNF2/RAD54 HELICASE FAMILY"/>
    <property type="match status" value="1"/>
</dbReference>
<dbReference type="InterPro" id="IPR001650">
    <property type="entry name" value="Helicase_C-like"/>
</dbReference>
<dbReference type="EMBL" id="KI925464">
    <property type="protein sequence ID" value="ETW76789.1"/>
    <property type="molecule type" value="Genomic_DNA"/>
</dbReference>
<dbReference type="InterPro" id="IPR000330">
    <property type="entry name" value="SNF2_N"/>
</dbReference>
<dbReference type="KEGG" id="hir:HETIRDRAFT_52819"/>
<dbReference type="SUPFAM" id="SSF52540">
    <property type="entry name" value="P-loop containing nucleoside triphosphate hydrolases"/>
    <property type="match status" value="2"/>
</dbReference>
<evidence type="ECO:0000256" key="3">
    <source>
        <dbReference type="ARBA" id="ARBA00022840"/>
    </source>
</evidence>
<evidence type="ECO:0000313" key="7">
    <source>
        <dbReference type="EMBL" id="ETW76789.1"/>
    </source>
</evidence>
<reference evidence="7 8" key="1">
    <citation type="journal article" date="2012" name="New Phytol.">
        <title>Insight into trade-off between wood decay and parasitism from the genome of a fungal forest pathogen.</title>
        <authorList>
            <person name="Olson A."/>
            <person name="Aerts A."/>
            <person name="Asiegbu F."/>
            <person name="Belbahri L."/>
            <person name="Bouzid O."/>
            <person name="Broberg A."/>
            <person name="Canback B."/>
            <person name="Coutinho P.M."/>
            <person name="Cullen D."/>
            <person name="Dalman K."/>
            <person name="Deflorio G."/>
            <person name="van Diepen L.T."/>
            <person name="Dunand C."/>
            <person name="Duplessis S."/>
            <person name="Durling M."/>
            <person name="Gonthier P."/>
            <person name="Grimwood J."/>
            <person name="Fossdal C.G."/>
            <person name="Hansson D."/>
            <person name="Henrissat B."/>
            <person name="Hietala A."/>
            <person name="Himmelstrand K."/>
            <person name="Hoffmeister D."/>
            <person name="Hogberg N."/>
            <person name="James T.Y."/>
            <person name="Karlsson M."/>
            <person name="Kohler A."/>
            <person name="Kues U."/>
            <person name="Lee Y.H."/>
            <person name="Lin Y.C."/>
            <person name="Lind M."/>
            <person name="Lindquist E."/>
            <person name="Lombard V."/>
            <person name="Lucas S."/>
            <person name="Lunden K."/>
            <person name="Morin E."/>
            <person name="Murat C."/>
            <person name="Park J."/>
            <person name="Raffaello T."/>
            <person name="Rouze P."/>
            <person name="Salamov A."/>
            <person name="Schmutz J."/>
            <person name="Solheim H."/>
            <person name="Stahlberg J."/>
            <person name="Velez H."/>
            <person name="de Vries R.P."/>
            <person name="Wiebenga A."/>
            <person name="Woodward S."/>
            <person name="Yakovlev I."/>
            <person name="Garbelotto M."/>
            <person name="Martin F."/>
            <person name="Grigoriev I.V."/>
            <person name="Stenlid J."/>
        </authorList>
    </citation>
    <scope>NUCLEOTIDE SEQUENCE [LARGE SCALE GENOMIC DNA]</scope>
    <source>
        <strain evidence="7 8">TC 32-1</strain>
    </source>
</reference>
<dbReference type="CDD" id="cd18793">
    <property type="entry name" value="SF2_C_SNF"/>
    <property type="match status" value="1"/>
</dbReference>
<feature type="compositionally biased region" description="Basic and acidic residues" evidence="4">
    <location>
        <begin position="463"/>
        <end position="492"/>
    </location>
</feature>
<dbReference type="Pfam" id="PF00271">
    <property type="entry name" value="Helicase_C"/>
    <property type="match status" value="1"/>
</dbReference>
<dbReference type="InterPro" id="IPR038718">
    <property type="entry name" value="SNF2-like_sf"/>
</dbReference>
<feature type="compositionally biased region" description="Basic residues" evidence="4">
    <location>
        <begin position="210"/>
        <end position="230"/>
    </location>
</feature>
<dbReference type="eggNOG" id="KOG0385">
    <property type="taxonomic scope" value="Eukaryota"/>
</dbReference>
<dbReference type="AlphaFoldDB" id="W4JTM6"/>
<proteinExistence type="predicted"/>
<dbReference type="Gene3D" id="3.40.50.300">
    <property type="entry name" value="P-loop containing nucleotide triphosphate hydrolases"/>
    <property type="match status" value="1"/>
</dbReference>
<keyword evidence="8" id="KW-1185">Reference proteome</keyword>
<feature type="domain" description="Helicase C-terminal" evidence="6">
    <location>
        <begin position="559"/>
        <end position="714"/>
    </location>
</feature>
<protein>
    <submittedName>
        <fullName evidence="7">Uncharacterized protein</fullName>
    </submittedName>
</protein>
<gene>
    <name evidence="7" type="ORF">HETIRDRAFT_52819</name>
</gene>
<evidence type="ECO:0000256" key="1">
    <source>
        <dbReference type="ARBA" id="ARBA00022741"/>
    </source>
</evidence>
<keyword evidence="3" id="KW-0067">ATP-binding</keyword>
<dbReference type="InterPro" id="IPR049730">
    <property type="entry name" value="SNF2/RAD54-like_C"/>
</dbReference>